<comment type="caution">
    <text evidence="10">The sequence shown here is derived from an EMBL/GenBank/DDBJ whole genome shotgun (WGS) entry which is preliminary data.</text>
</comment>
<keyword evidence="7 8" id="KW-0472">Membrane</keyword>
<reference evidence="10 11" key="1">
    <citation type="submission" date="2019-02" db="EMBL/GenBank/DDBJ databases">
        <title>Deep-cultivation of Planctomycetes and their phenomic and genomic characterization uncovers novel biology.</title>
        <authorList>
            <person name="Wiegand S."/>
            <person name="Jogler M."/>
            <person name="Boedeker C."/>
            <person name="Pinto D."/>
            <person name="Vollmers J."/>
            <person name="Rivas-Marin E."/>
            <person name="Kohn T."/>
            <person name="Peeters S.H."/>
            <person name="Heuer A."/>
            <person name="Rast P."/>
            <person name="Oberbeckmann S."/>
            <person name="Bunk B."/>
            <person name="Jeske O."/>
            <person name="Meyerdierks A."/>
            <person name="Storesund J.E."/>
            <person name="Kallscheuer N."/>
            <person name="Luecker S."/>
            <person name="Lage O.M."/>
            <person name="Pohl T."/>
            <person name="Merkel B.J."/>
            <person name="Hornburger P."/>
            <person name="Mueller R.-W."/>
            <person name="Bruemmer F."/>
            <person name="Labrenz M."/>
            <person name="Spormann A.M."/>
            <person name="Op Den Camp H."/>
            <person name="Overmann J."/>
            <person name="Amann R."/>
            <person name="Jetten M.S.M."/>
            <person name="Mascher T."/>
            <person name="Medema M.H."/>
            <person name="Devos D.P."/>
            <person name="Kaster A.-K."/>
            <person name="Ovreas L."/>
            <person name="Rohde M."/>
            <person name="Galperin M.Y."/>
            <person name="Jogler C."/>
        </authorList>
    </citation>
    <scope>NUCLEOTIDE SEQUENCE [LARGE SCALE GENOMIC DNA]</scope>
    <source>
        <strain evidence="10 11">Pla52n</strain>
    </source>
</reference>
<dbReference type="FunFam" id="1.20.81.30:FF:000001">
    <property type="entry name" value="Type II secretion system protein F"/>
    <property type="match status" value="1"/>
</dbReference>
<dbReference type="Pfam" id="PF00482">
    <property type="entry name" value="T2SSF"/>
    <property type="match status" value="2"/>
</dbReference>
<keyword evidence="11" id="KW-1185">Reference proteome</keyword>
<dbReference type="InterPro" id="IPR042094">
    <property type="entry name" value="T2SS_GspF_sf"/>
</dbReference>
<dbReference type="Proteomes" id="UP000320176">
    <property type="component" value="Unassembled WGS sequence"/>
</dbReference>
<accession>A0A5C6AG64</accession>
<feature type="domain" description="Type II secretion system protein GspF" evidence="9">
    <location>
        <begin position="71"/>
        <end position="191"/>
    </location>
</feature>
<evidence type="ECO:0000256" key="2">
    <source>
        <dbReference type="ARBA" id="ARBA00005745"/>
    </source>
</evidence>
<keyword evidence="4" id="KW-0997">Cell inner membrane</keyword>
<protein>
    <submittedName>
        <fullName evidence="10">Type II secretion system protein F</fullName>
    </submittedName>
</protein>
<evidence type="ECO:0000313" key="10">
    <source>
        <dbReference type="EMBL" id="TWT98396.1"/>
    </source>
</evidence>
<dbReference type="PANTHER" id="PTHR30012:SF0">
    <property type="entry name" value="TYPE II SECRETION SYSTEM PROTEIN F-RELATED"/>
    <property type="match status" value="1"/>
</dbReference>
<dbReference type="PRINTS" id="PR00812">
    <property type="entry name" value="BCTERIALGSPF"/>
</dbReference>
<dbReference type="InterPro" id="IPR018076">
    <property type="entry name" value="T2SS_GspF_dom"/>
</dbReference>
<evidence type="ECO:0000256" key="4">
    <source>
        <dbReference type="ARBA" id="ARBA00022519"/>
    </source>
</evidence>
<evidence type="ECO:0000259" key="9">
    <source>
        <dbReference type="Pfam" id="PF00482"/>
    </source>
</evidence>
<dbReference type="RefSeq" id="WP_146521983.1">
    <property type="nucleotide sequence ID" value="NZ_CP151726.1"/>
</dbReference>
<feature type="transmembrane region" description="Helical" evidence="8">
    <location>
        <begin position="163"/>
        <end position="186"/>
    </location>
</feature>
<evidence type="ECO:0000256" key="8">
    <source>
        <dbReference type="SAM" id="Phobius"/>
    </source>
</evidence>
<dbReference type="InterPro" id="IPR003004">
    <property type="entry name" value="GspF/PilC"/>
</dbReference>
<keyword evidence="3" id="KW-1003">Cell membrane</keyword>
<evidence type="ECO:0000256" key="3">
    <source>
        <dbReference type="ARBA" id="ARBA00022475"/>
    </source>
</evidence>
<dbReference type="EMBL" id="SJPN01000006">
    <property type="protein sequence ID" value="TWT98396.1"/>
    <property type="molecule type" value="Genomic_DNA"/>
</dbReference>
<gene>
    <name evidence="10" type="primary">epsF_4</name>
    <name evidence="10" type="ORF">Pla52n_49090</name>
</gene>
<feature type="transmembrane region" description="Helical" evidence="8">
    <location>
        <begin position="221"/>
        <end position="240"/>
    </location>
</feature>
<feature type="domain" description="Type II secretion system protein GspF" evidence="9">
    <location>
        <begin position="274"/>
        <end position="393"/>
    </location>
</feature>
<keyword evidence="6 8" id="KW-1133">Transmembrane helix</keyword>
<evidence type="ECO:0000256" key="1">
    <source>
        <dbReference type="ARBA" id="ARBA00004429"/>
    </source>
</evidence>
<dbReference type="PANTHER" id="PTHR30012">
    <property type="entry name" value="GENERAL SECRETION PATHWAY PROTEIN"/>
    <property type="match status" value="1"/>
</dbReference>
<sequence length="401" mass="43128">MAVFSYTGVDPSRQTIKGTIAADTPRQARDLLRMQGVQVRKLVPCVEKDSRRWSSRFSLSSTASQWTTVVHEMSMLLSAGIPILDALDTIAQQHTGTFRAAILGVHDRVAAGASLADALAERPDLFDAASVHMVAVGENSGTLDSVLQQLAEFKQRQMRFRDAVTTALIYPLFLVCFGTAAAVFLMTSVLPPLLENLQETLTELPWPTRVAKAISDVLLGYRWWLLAGAGVGAVGLYLVLRSERGKELCHSAVLRLPVVGSMSIKQNVSRIATIIGTLTRSGVDLPRAVDLAGQSIGNRVFKRALGECGERISAGVEIADAMASTGVFPPLAVRVFSVGQDSGKLDEMLFRLADDYDGQVATTSERLTSLLEPVLILVLAALVGFLLLATILPILEAGNVM</sequence>
<dbReference type="AlphaFoldDB" id="A0A5C6AG64"/>
<evidence type="ECO:0000256" key="5">
    <source>
        <dbReference type="ARBA" id="ARBA00022692"/>
    </source>
</evidence>
<name>A0A5C6AG64_9BACT</name>
<dbReference type="OrthoDB" id="9805682at2"/>
<evidence type="ECO:0000256" key="6">
    <source>
        <dbReference type="ARBA" id="ARBA00022989"/>
    </source>
</evidence>
<feature type="transmembrane region" description="Helical" evidence="8">
    <location>
        <begin position="374"/>
        <end position="395"/>
    </location>
</feature>
<dbReference type="Gene3D" id="1.20.81.30">
    <property type="entry name" value="Type II secretion system (T2SS), domain F"/>
    <property type="match status" value="2"/>
</dbReference>
<comment type="subcellular location">
    <subcellularLocation>
        <location evidence="1">Cell inner membrane</location>
        <topology evidence="1">Multi-pass membrane protein</topology>
    </subcellularLocation>
</comment>
<keyword evidence="5 8" id="KW-0812">Transmembrane</keyword>
<evidence type="ECO:0000256" key="7">
    <source>
        <dbReference type="ARBA" id="ARBA00023136"/>
    </source>
</evidence>
<proteinExistence type="inferred from homology"/>
<dbReference type="GO" id="GO:0005886">
    <property type="term" value="C:plasma membrane"/>
    <property type="evidence" value="ECO:0007669"/>
    <property type="project" value="UniProtKB-SubCell"/>
</dbReference>
<comment type="similarity">
    <text evidence="2">Belongs to the GSP F family.</text>
</comment>
<evidence type="ECO:0000313" key="11">
    <source>
        <dbReference type="Proteomes" id="UP000320176"/>
    </source>
</evidence>
<organism evidence="10 11">
    <name type="scientific">Stieleria varia</name>
    <dbReference type="NCBI Taxonomy" id="2528005"/>
    <lineage>
        <taxon>Bacteria</taxon>
        <taxon>Pseudomonadati</taxon>
        <taxon>Planctomycetota</taxon>
        <taxon>Planctomycetia</taxon>
        <taxon>Pirellulales</taxon>
        <taxon>Pirellulaceae</taxon>
        <taxon>Stieleria</taxon>
    </lineage>
</organism>